<name>A0AAD6E8Y8_9EURO</name>
<organism evidence="1 2">
    <name type="scientific">Penicillium hordei</name>
    <dbReference type="NCBI Taxonomy" id="40994"/>
    <lineage>
        <taxon>Eukaryota</taxon>
        <taxon>Fungi</taxon>
        <taxon>Dikarya</taxon>
        <taxon>Ascomycota</taxon>
        <taxon>Pezizomycotina</taxon>
        <taxon>Eurotiomycetes</taxon>
        <taxon>Eurotiomycetidae</taxon>
        <taxon>Eurotiales</taxon>
        <taxon>Aspergillaceae</taxon>
        <taxon>Penicillium</taxon>
    </lineage>
</organism>
<evidence type="ECO:0000313" key="2">
    <source>
        <dbReference type="Proteomes" id="UP001213799"/>
    </source>
</evidence>
<reference evidence="1" key="2">
    <citation type="submission" date="2023-01" db="EMBL/GenBank/DDBJ databases">
        <authorList>
            <person name="Petersen C."/>
        </authorList>
    </citation>
    <scope>NUCLEOTIDE SEQUENCE</scope>
    <source>
        <strain evidence="1">IBT 12815</strain>
    </source>
</reference>
<reference evidence="1" key="1">
    <citation type="journal article" date="2023" name="IMA Fungus">
        <title>Comparative genomic study of the Penicillium genus elucidates a diverse pangenome and 15 lateral gene transfer events.</title>
        <authorList>
            <person name="Petersen C."/>
            <person name="Sorensen T."/>
            <person name="Nielsen M.R."/>
            <person name="Sondergaard T.E."/>
            <person name="Sorensen J.L."/>
            <person name="Fitzpatrick D.A."/>
            <person name="Frisvad J.C."/>
            <person name="Nielsen K.L."/>
        </authorList>
    </citation>
    <scope>NUCLEOTIDE SEQUENCE</scope>
    <source>
        <strain evidence="1">IBT 12815</strain>
    </source>
</reference>
<gene>
    <name evidence="1" type="ORF">N7537_007057</name>
</gene>
<protein>
    <submittedName>
        <fullName evidence="1">Uncharacterized protein</fullName>
    </submittedName>
</protein>
<accession>A0AAD6E8Y8</accession>
<dbReference type="AlphaFoldDB" id="A0AAD6E8Y8"/>
<keyword evidence="2" id="KW-1185">Reference proteome</keyword>
<proteinExistence type="predicted"/>
<evidence type="ECO:0000313" key="1">
    <source>
        <dbReference type="EMBL" id="KAJ5604101.1"/>
    </source>
</evidence>
<dbReference type="Proteomes" id="UP001213799">
    <property type="component" value="Unassembled WGS sequence"/>
</dbReference>
<dbReference type="GeneID" id="81588356"/>
<dbReference type="EMBL" id="JAQJAE010000003">
    <property type="protein sequence ID" value="KAJ5604101.1"/>
    <property type="molecule type" value="Genomic_DNA"/>
</dbReference>
<dbReference type="RefSeq" id="XP_056753899.1">
    <property type="nucleotide sequence ID" value="XM_056898114.1"/>
</dbReference>
<comment type="caution">
    <text evidence="1">The sequence shown here is derived from an EMBL/GenBank/DDBJ whole genome shotgun (WGS) entry which is preliminary data.</text>
</comment>
<sequence>MTPQSVSKGFKGVGIADHIEDGCLGRTQKFRLALSKIIGCLELKLRDAQPILIGQNALDGEYILGYPPI</sequence>